<feature type="non-terminal residue" evidence="6">
    <location>
        <position position="186"/>
    </location>
</feature>
<dbReference type="PANTHER" id="PTHR43727:SF2">
    <property type="entry name" value="GROUP IV DECARBOXYLASE"/>
    <property type="match status" value="1"/>
</dbReference>
<dbReference type="GO" id="GO:0009089">
    <property type="term" value="P:lysine biosynthetic process via diaminopimelate"/>
    <property type="evidence" value="ECO:0007669"/>
    <property type="project" value="InterPro"/>
</dbReference>
<dbReference type="GO" id="GO:0008836">
    <property type="term" value="F:diaminopimelate decarboxylase activity"/>
    <property type="evidence" value="ECO:0007669"/>
    <property type="project" value="InterPro"/>
</dbReference>
<protein>
    <recommendedName>
        <fullName evidence="5">Orn/DAP/Arg decarboxylase 2 N-terminal domain-containing protein</fullName>
    </recommendedName>
</protein>
<dbReference type="SUPFAM" id="SSF51419">
    <property type="entry name" value="PLP-binding barrel"/>
    <property type="match status" value="1"/>
</dbReference>
<evidence type="ECO:0000256" key="1">
    <source>
        <dbReference type="ARBA" id="ARBA00001933"/>
    </source>
</evidence>
<dbReference type="EMBL" id="BARS01045563">
    <property type="protein sequence ID" value="GAG34144.1"/>
    <property type="molecule type" value="Genomic_DNA"/>
</dbReference>
<sequence>MKSNSNLAVLRTLVNAGAGLDIVSGGELYRAKLVKADPRKIVYAGVGKKRNEIIDAIRYGILFFNIESAEELALINRCAGEMKRKVNVAVRINPDVEVSTHEYITTGMGETKFGVDFKRALAIFHSSWKYRNANIRGVHIHIGSQILDARPFQRAIKKVLRFLEKNSIVVEYLNIGGGLGIVYSLE</sequence>
<keyword evidence="4" id="KW-0456">Lyase</keyword>
<feature type="domain" description="Orn/DAP/Arg decarboxylase 2 N-terminal" evidence="5">
    <location>
        <begin position="1"/>
        <end position="184"/>
    </location>
</feature>
<dbReference type="AlphaFoldDB" id="X0WT54"/>
<dbReference type="PRINTS" id="PR01181">
    <property type="entry name" value="DAPDCRBXLASE"/>
</dbReference>
<keyword evidence="3" id="KW-0663">Pyridoxal phosphate</keyword>
<comment type="caution">
    <text evidence="6">The sequence shown here is derived from an EMBL/GenBank/DDBJ whole genome shotgun (WGS) entry which is preliminary data.</text>
</comment>
<gene>
    <name evidence="6" type="ORF">S01H1_68697</name>
</gene>
<proteinExistence type="predicted"/>
<name>X0WT54_9ZZZZ</name>
<dbReference type="Gene3D" id="3.20.20.10">
    <property type="entry name" value="Alanine racemase"/>
    <property type="match status" value="1"/>
</dbReference>
<accession>X0WT54</accession>
<dbReference type="PANTHER" id="PTHR43727">
    <property type="entry name" value="DIAMINOPIMELATE DECARBOXYLASE"/>
    <property type="match status" value="1"/>
</dbReference>
<keyword evidence="2" id="KW-0210">Decarboxylase</keyword>
<dbReference type="Pfam" id="PF02784">
    <property type="entry name" value="Orn_Arg_deC_N"/>
    <property type="match status" value="1"/>
</dbReference>
<dbReference type="InterPro" id="IPR022644">
    <property type="entry name" value="De-COase2_N"/>
</dbReference>
<dbReference type="InterPro" id="IPR002986">
    <property type="entry name" value="DAP_deCOOHase_LysA"/>
</dbReference>
<comment type="cofactor">
    <cofactor evidence="1">
        <name>pyridoxal 5'-phosphate</name>
        <dbReference type="ChEBI" id="CHEBI:597326"/>
    </cofactor>
</comment>
<evidence type="ECO:0000256" key="3">
    <source>
        <dbReference type="ARBA" id="ARBA00022898"/>
    </source>
</evidence>
<organism evidence="6">
    <name type="scientific">marine sediment metagenome</name>
    <dbReference type="NCBI Taxonomy" id="412755"/>
    <lineage>
        <taxon>unclassified sequences</taxon>
        <taxon>metagenomes</taxon>
        <taxon>ecological metagenomes</taxon>
    </lineage>
</organism>
<evidence type="ECO:0000256" key="2">
    <source>
        <dbReference type="ARBA" id="ARBA00022793"/>
    </source>
</evidence>
<dbReference type="InterPro" id="IPR029066">
    <property type="entry name" value="PLP-binding_barrel"/>
</dbReference>
<evidence type="ECO:0000313" key="6">
    <source>
        <dbReference type="EMBL" id="GAG34144.1"/>
    </source>
</evidence>
<dbReference type="FunFam" id="3.20.20.10:FF:000003">
    <property type="entry name" value="Diaminopimelate decarboxylase"/>
    <property type="match status" value="1"/>
</dbReference>
<evidence type="ECO:0000256" key="4">
    <source>
        <dbReference type="ARBA" id="ARBA00023239"/>
    </source>
</evidence>
<evidence type="ECO:0000259" key="5">
    <source>
        <dbReference type="Pfam" id="PF02784"/>
    </source>
</evidence>
<reference evidence="6" key="1">
    <citation type="journal article" date="2014" name="Front. Microbiol.">
        <title>High frequency of phylogenetically diverse reductive dehalogenase-homologous genes in deep subseafloor sedimentary metagenomes.</title>
        <authorList>
            <person name="Kawai M."/>
            <person name="Futagami T."/>
            <person name="Toyoda A."/>
            <person name="Takaki Y."/>
            <person name="Nishi S."/>
            <person name="Hori S."/>
            <person name="Arai W."/>
            <person name="Tsubouchi T."/>
            <person name="Morono Y."/>
            <person name="Uchiyama I."/>
            <person name="Ito T."/>
            <person name="Fujiyama A."/>
            <person name="Inagaki F."/>
            <person name="Takami H."/>
        </authorList>
    </citation>
    <scope>NUCLEOTIDE SEQUENCE</scope>
    <source>
        <strain evidence="6">Expedition CK06-06</strain>
    </source>
</reference>